<comment type="similarity">
    <text evidence="1">Belongs to the CWC16 family.</text>
</comment>
<dbReference type="Proteomes" id="UP001195914">
    <property type="component" value="Unassembled WGS sequence"/>
</dbReference>
<evidence type="ECO:0000256" key="1">
    <source>
        <dbReference type="ARBA" id="ARBA00005595"/>
    </source>
</evidence>
<name>A0AAD9LK60_BABDI</name>
<dbReference type="PANTHER" id="PTHR12111:SF2">
    <property type="entry name" value="SPLICING FACTOR YJU2B-RELATED"/>
    <property type="match status" value="1"/>
</dbReference>
<reference evidence="2" key="2">
    <citation type="submission" date="2021-05" db="EMBL/GenBank/DDBJ databases">
        <authorList>
            <person name="Pain A."/>
        </authorList>
    </citation>
    <scope>NUCLEOTIDE SEQUENCE</scope>
    <source>
        <strain evidence="2">1802A</strain>
    </source>
</reference>
<dbReference type="AlphaFoldDB" id="A0AAD9LK60"/>
<evidence type="ECO:0000313" key="2">
    <source>
        <dbReference type="EMBL" id="KAK1939470.1"/>
    </source>
</evidence>
<evidence type="ECO:0000313" key="3">
    <source>
        <dbReference type="Proteomes" id="UP001195914"/>
    </source>
</evidence>
<sequence>MSTLKAARADNFYYPPDEATWSEQRQRMRKTQKRARNYFKGSSLKYQDAVTSDHVGDGRASIGDLAPFMGGSGRGAVIRFEMPFKVICLKCDGYIAKGVRFDAERKAVGKYFSTTIYAFLMSCLYCHNPIVIQTDPENTEYLCKVGVRKKVEEFNTADAQTAELGLDHSKKQELLSNPLFKLECIALDGRPPAETSDVTDAGRDIGPAFVYSESVKPSATSSRLDYIAPDGDHTKDRAKDAAEAAAANDKLEELLKINEVNSGDWYLANSALRKRFRNDKKNVKTIPNFDLELVKEDQQDIQEARHITFLSQSKRIRSHFKRILKKESDIFSRPCASSTSGKSSIDDKRKKLQFIKHIDSRLRRYAHHQG</sequence>
<dbReference type="InterPro" id="IPR007590">
    <property type="entry name" value="Saf4/Yju2"/>
</dbReference>
<proteinExistence type="inferred from homology"/>
<comment type="caution">
    <text evidence="2">The sequence shown here is derived from an EMBL/GenBank/DDBJ whole genome shotgun (WGS) entry which is preliminary data.</text>
</comment>
<dbReference type="GO" id="GO:0000398">
    <property type="term" value="P:mRNA splicing, via spliceosome"/>
    <property type="evidence" value="ECO:0007669"/>
    <property type="project" value="InterPro"/>
</dbReference>
<gene>
    <name evidence="2" type="ORF">X943_000281</name>
</gene>
<dbReference type="Pfam" id="PF04502">
    <property type="entry name" value="Saf4_Yju2"/>
    <property type="match status" value="1"/>
</dbReference>
<dbReference type="GO" id="GO:0005684">
    <property type="term" value="C:U2-type spliceosomal complex"/>
    <property type="evidence" value="ECO:0007669"/>
    <property type="project" value="TreeGrafter"/>
</dbReference>
<organism evidence="2 3">
    <name type="scientific">Babesia divergens</name>
    <dbReference type="NCBI Taxonomy" id="32595"/>
    <lineage>
        <taxon>Eukaryota</taxon>
        <taxon>Sar</taxon>
        <taxon>Alveolata</taxon>
        <taxon>Apicomplexa</taxon>
        <taxon>Aconoidasida</taxon>
        <taxon>Piroplasmida</taxon>
        <taxon>Babesiidae</taxon>
        <taxon>Babesia</taxon>
    </lineage>
</organism>
<dbReference type="EMBL" id="JAHBMH010000007">
    <property type="protein sequence ID" value="KAK1939470.1"/>
    <property type="molecule type" value="Genomic_DNA"/>
</dbReference>
<dbReference type="PANTHER" id="PTHR12111">
    <property type="entry name" value="SPLICING FACTOR YJU2"/>
    <property type="match status" value="1"/>
</dbReference>
<protein>
    <submittedName>
        <fullName evidence="2">Cell cycle control related protein</fullName>
    </submittedName>
</protein>
<reference evidence="2" key="1">
    <citation type="journal article" date="2014" name="Nucleic Acids Res.">
        <title>The evolutionary dynamics of variant antigen genes in Babesia reveal a history of genomic innovation underlying host-parasite interaction.</title>
        <authorList>
            <person name="Jackson A.P."/>
            <person name="Otto T.D."/>
            <person name="Darby A."/>
            <person name="Ramaprasad A."/>
            <person name="Xia D."/>
            <person name="Echaide I.E."/>
            <person name="Farber M."/>
            <person name="Gahlot S."/>
            <person name="Gamble J."/>
            <person name="Gupta D."/>
            <person name="Gupta Y."/>
            <person name="Jackson L."/>
            <person name="Malandrin L."/>
            <person name="Malas T.B."/>
            <person name="Moussa E."/>
            <person name="Nair M."/>
            <person name="Reid A.J."/>
            <person name="Sanders M."/>
            <person name="Sharma J."/>
            <person name="Tracey A."/>
            <person name="Quail M.A."/>
            <person name="Weir W."/>
            <person name="Wastling J.M."/>
            <person name="Hall N."/>
            <person name="Willadsen P."/>
            <person name="Lingelbach K."/>
            <person name="Shiels B."/>
            <person name="Tait A."/>
            <person name="Berriman M."/>
            <person name="Allred D.R."/>
            <person name="Pain A."/>
        </authorList>
    </citation>
    <scope>NUCLEOTIDE SEQUENCE</scope>
    <source>
        <strain evidence="2">1802A</strain>
    </source>
</reference>
<keyword evidence="3" id="KW-1185">Reference proteome</keyword>
<accession>A0AAD9LK60</accession>
<dbReference type="GO" id="GO:0071014">
    <property type="term" value="C:post-mRNA release spliceosomal complex"/>
    <property type="evidence" value="ECO:0007669"/>
    <property type="project" value="TreeGrafter"/>
</dbReference>